<dbReference type="InterPro" id="IPR025049">
    <property type="entry name" value="Mfa-like_1"/>
</dbReference>
<gene>
    <name evidence="1" type="ORF">F2Y44_21385</name>
</gene>
<proteinExistence type="predicted"/>
<dbReference type="Pfam" id="PF13149">
    <property type="entry name" value="Mfa_like_1"/>
    <property type="match status" value="1"/>
</dbReference>
<organism evidence="1">
    <name type="scientific">Phocaeicola dorei</name>
    <dbReference type="NCBI Taxonomy" id="357276"/>
    <lineage>
        <taxon>Bacteria</taxon>
        <taxon>Pseudomonadati</taxon>
        <taxon>Bacteroidota</taxon>
        <taxon>Bacteroidia</taxon>
        <taxon>Bacteroidales</taxon>
        <taxon>Bacteroidaceae</taxon>
        <taxon>Phocaeicola</taxon>
    </lineage>
</organism>
<reference evidence="1" key="1">
    <citation type="journal article" date="2019" name="Nat. Med.">
        <title>A library of human gut bacterial isolates paired with longitudinal multiomics data enables mechanistic microbiome research.</title>
        <authorList>
            <person name="Poyet M."/>
            <person name="Groussin M."/>
            <person name="Gibbons S.M."/>
            <person name="Avila-Pacheco J."/>
            <person name="Jiang X."/>
            <person name="Kearney S.M."/>
            <person name="Perrotta A.R."/>
            <person name="Berdy B."/>
            <person name="Zhao S."/>
            <person name="Lieberman T.D."/>
            <person name="Swanson P.K."/>
            <person name="Smith M."/>
            <person name="Roesemann S."/>
            <person name="Alexander J.E."/>
            <person name="Rich S.A."/>
            <person name="Livny J."/>
            <person name="Vlamakis H."/>
            <person name="Clish C."/>
            <person name="Bullock K."/>
            <person name="Deik A."/>
            <person name="Scott J."/>
            <person name="Pierce K.A."/>
            <person name="Xavier R.J."/>
            <person name="Alm E.J."/>
        </authorList>
    </citation>
    <scope>NUCLEOTIDE SEQUENCE [LARGE SCALE GENOMIC DNA]</scope>
    <source>
        <strain evidence="1">BIOML-A8</strain>
    </source>
</reference>
<comment type="caution">
    <text evidence="1">The sequence shown here is derived from an EMBL/GenBank/DDBJ whole genome shotgun (WGS) entry which is preliminary data.</text>
</comment>
<name>A0A642PLK5_9BACT</name>
<accession>A0A642PLK5</accession>
<dbReference type="Gene3D" id="2.60.40.2620">
    <property type="entry name" value="Fimbrillin-like"/>
    <property type="match status" value="1"/>
</dbReference>
<sequence>MMKMKQIYLFLSLALLCACSSDEELPAVAQQPCPALELTVSAGGFITDSSASGTRATDNGAATTFENGDRVGVIVLEDGTLKGNNLPYKYNGGSWSFDAATVNSEGTGKSVYYYDNKATNVTYIVYFPYSTDANDVTSIEGDGGLKSKFIPKADQQSEADYRASDLMIWQSTAGIAPQKTLAATLTHAYNSVSLLPEVRYTLDNGDDFVHPSPAISDVNFLMDDEIVYPYKAADGSYRCILRSGLTNSSVRCFYTCDNKTYSKDLTVSLAGANTRYSSTQRVNAGSYSLANAQVGDFYCKNNSNEGYLIPGEIASLTADQQAACLGIVLKVGKDDSGDWKDEDIYKLKDGTTEMGIIHGYVLALKDGNSGNTCAWGSYGEEIHTDQAQYTLFCGYSNTQKIKEYVAANAGKTLQKDFPAAYYASEGYEQSYPSPSNSSGWFLPSAGQCWYWYKNRDLLLTSMQKVGGNGWQSYYWSSSESDYYPAGYAWYVGFDGGYVYDDRKRDRNNRRVRSSLAF</sequence>
<dbReference type="InterPro" id="IPR042278">
    <property type="entry name" value="Mfa-like_1_N"/>
</dbReference>
<dbReference type="PROSITE" id="PS51257">
    <property type="entry name" value="PROKAR_LIPOPROTEIN"/>
    <property type="match status" value="1"/>
</dbReference>
<dbReference type="EMBL" id="VVZE01000041">
    <property type="protein sequence ID" value="KAA5379417.1"/>
    <property type="molecule type" value="Genomic_DNA"/>
</dbReference>
<protein>
    <recommendedName>
        <fullName evidence="2">Fimbrillin family protein</fullName>
    </recommendedName>
</protein>
<dbReference type="Gene3D" id="2.60.40.3570">
    <property type="match status" value="1"/>
</dbReference>
<dbReference type="CDD" id="cd13120">
    <property type="entry name" value="BF2867_like_N"/>
    <property type="match status" value="1"/>
</dbReference>
<dbReference type="RefSeq" id="WP_149943078.1">
    <property type="nucleotide sequence ID" value="NZ_VVZE01000041.1"/>
</dbReference>
<evidence type="ECO:0000313" key="1">
    <source>
        <dbReference type="EMBL" id="KAA5379417.1"/>
    </source>
</evidence>
<dbReference type="AlphaFoldDB" id="A0A642PLK5"/>
<evidence type="ECO:0008006" key="2">
    <source>
        <dbReference type="Google" id="ProtNLM"/>
    </source>
</evidence>